<accession>A0A8J6BZ36</accession>
<sequence length="378" mass="40729">MAATSTGATELKDALAGLHRLATIATADVPGDVPSLIAGAFHRQFREEMPSLHDHTEAYEATTGATADKLLARLAELPPLEPNAQLLLDRAHSILTSGPPLSMNVELADGEELPVALHTLLQGTLWACMMGGEANPDLDGAQDDDNAYSSTDKCLWFLCKKLFFAHCVASKDGETVVHALACRRLYQGRLFARPRGSSTPAVKYARLPCPTVLTVHWQCFPETGAVCTVLVTARGLYGVGCNARQLLGMPAMVLHAPTRLTFPFCPVVAAYEQGLPPWHKDRLVRQFLLTSTEAFLVTPVGVAVAGFYSHWAAGAMDIDRNAFNPVKLPTGFIPELLTVEDDVATLTDADGRRMVARFAEDDELVAGAPLGFVDEHAD</sequence>
<name>A0A8J6BZ36_9EUKA</name>
<reference evidence="1" key="1">
    <citation type="submission" date="2021-05" db="EMBL/GenBank/DDBJ databases">
        <title>A free-living protist that lacks canonical eukaryotic 1 DNA replication and segregation systems.</title>
        <authorList>
            <person name="Salas-Leiva D.E."/>
            <person name="Tromer E.C."/>
            <person name="Curtis B.A."/>
            <person name="Jerlstrom-Hultqvist J."/>
            <person name="Kolisko M."/>
            <person name="Yi Z."/>
            <person name="Salas-Leiva J.S."/>
            <person name="Gallot-Lavallee L."/>
            <person name="Kops G.J.P.L."/>
            <person name="Archibald J.M."/>
            <person name="Simpson A.G.B."/>
            <person name="Roger A.J."/>
        </authorList>
    </citation>
    <scope>NUCLEOTIDE SEQUENCE</scope>
    <source>
        <strain evidence="1">BICM</strain>
    </source>
</reference>
<protein>
    <submittedName>
        <fullName evidence="1">Uncharacterized protein</fullName>
    </submittedName>
</protein>
<gene>
    <name evidence="1" type="ORF">J8273_0370</name>
</gene>
<evidence type="ECO:0000313" key="2">
    <source>
        <dbReference type="Proteomes" id="UP000717585"/>
    </source>
</evidence>
<dbReference type="EMBL" id="JAHDYR010000012">
    <property type="protein sequence ID" value="KAG9395151.1"/>
    <property type="molecule type" value="Genomic_DNA"/>
</dbReference>
<dbReference type="Proteomes" id="UP000717585">
    <property type="component" value="Unassembled WGS sequence"/>
</dbReference>
<organism evidence="1 2">
    <name type="scientific">Carpediemonas membranifera</name>
    <dbReference type="NCBI Taxonomy" id="201153"/>
    <lineage>
        <taxon>Eukaryota</taxon>
        <taxon>Metamonada</taxon>
        <taxon>Carpediemonas-like organisms</taxon>
        <taxon>Carpediemonas</taxon>
    </lineage>
</organism>
<evidence type="ECO:0000313" key="1">
    <source>
        <dbReference type="EMBL" id="KAG9395151.1"/>
    </source>
</evidence>
<keyword evidence="2" id="KW-1185">Reference proteome</keyword>
<dbReference type="AlphaFoldDB" id="A0A8J6BZ36"/>
<proteinExistence type="predicted"/>
<comment type="caution">
    <text evidence="1">The sequence shown here is derived from an EMBL/GenBank/DDBJ whole genome shotgun (WGS) entry which is preliminary data.</text>
</comment>